<dbReference type="HOGENOM" id="CLU_067202_2_0_9"/>
<dbReference type="Proteomes" id="UP000005309">
    <property type="component" value="Unassembled WGS sequence"/>
</dbReference>
<dbReference type="EMBL" id="ACLA01000008">
    <property type="protein sequence ID" value="EEQ49102.1"/>
    <property type="molecule type" value="Genomic_DNA"/>
</dbReference>
<dbReference type="GO" id="GO:0016301">
    <property type="term" value="F:kinase activity"/>
    <property type="evidence" value="ECO:0007669"/>
    <property type="project" value="UniProtKB-KW"/>
</dbReference>
<dbReference type="STRING" id="638302.HMPREF0908_0607"/>
<proteinExistence type="predicted"/>
<keyword evidence="1" id="KW-0418">Kinase</keyword>
<accession>C4V263</accession>
<organism evidence="1 2">
    <name type="scientific">Selenomonas flueggei ATCC 43531</name>
    <dbReference type="NCBI Taxonomy" id="638302"/>
    <lineage>
        <taxon>Bacteria</taxon>
        <taxon>Bacillati</taxon>
        <taxon>Bacillota</taxon>
        <taxon>Negativicutes</taxon>
        <taxon>Selenomonadales</taxon>
        <taxon>Selenomonadaceae</taxon>
        <taxon>Selenomonas</taxon>
    </lineage>
</organism>
<protein>
    <submittedName>
        <fullName evidence="1">Putative fructose transport system kinase</fullName>
    </submittedName>
</protein>
<dbReference type="InterPro" id="IPR027417">
    <property type="entry name" value="P-loop_NTPase"/>
</dbReference>
<evidence type="ECO:0000313" key="1">
    <source>
        <dbReference type="EMBL" id="EEQ49102.1"/>
    </source>
</evidence>
<reference evidence="1 2" key="1">
    <citation type="submission" date="2009-04" db="EMBL/GenBank/DDBJ databases">
        <authorList>
            <person name="Qin X."/>
            <person name="Bachman B."/>
            <person name="Battles P."/>
            <person name="Bell A."/>
            <person name="Bess C."/>
            <person name="Bickham C."/>
            <person name="Chaboub L."/>
            <person name="Chen D."/>
            <person name="Coyle M."/>
            <person name="Deiros D.R."/>
            <person name="Dinh H."/>
            <person name="Forbes L."/>
            <person name="Fowler G."/>
            <person name="Francisco L."/>
            <person name="Fu Q."/>
            <person name="Gubbala S."/>
            <person name="Hale W."/>
            <person name="Han Y."/>
            <person name="Hemphill L."/>
            <person name="Highlander S.K."/>
            <person name="Hirani K."/>
            <person name="Hogues M."/>
            <person name="Jackson L."/>
            <person name="Jakkamsetti A."/>
            <person name="Javaid M."/>
            <person name="Jiang H."/>
            <person name="Korchina V."/>
            <person name="Kovar C."/>
            <person name="Lara F."/>
            <person name="Lee S."/>
            <person name="Mata R."/>
            <person name="Mathew T."/>
            <person name="Moen C."/>
            <person name="Morales K."/>
            <person name="Munidasa M."/>
            <person name="Nazareth L."/>
            <person name="Ngo R."/>
            <person name="Nguyen L."/>
            <person name="Okwuonu G."/>
            <person name="Ongeri F."/>
            <person name="Patil S."/>
            <person name="Petrosino J."/>
            <person name="Pham C."/>
            <person name="Pham P."/>
            <person name="Pu L.-L."/>
            <person name="Puazo M."/>
            <person name="Raj R."/>
            <person name="Reid J."/>
            <person name="Rouhana J."/>
            <person name="Saada N."/>
            <person name="Shang Y."/>
            <person name="Simmons D."/>
            <person name="Thornton R."/>
            <person name="Warren J."/>
            <person name="Weissenberger G."/>
            <person name="Zhang J."/>
            <person name="Zhang L."/>
            <person name="Zhou C."/>
            <person name="Zhu D."/>
            <person name="Muzny D."/>
            <person name="Worley K."/>
            <person name="Gibbs R."/>
        </authorList>
    </citation>
    <scope>NUCLEOTIDE SEQUENCE [LARGE SCALE GENOMIC DNA]</scope>
    <source>
        <strain evidence="1 2">ATCC 43531</strain>
    </source>
</reference>
<name>C4V263_9FIRM</name>
<dbReference type="PANTHER" id="PTHR10285">
    <property type="entry name" value="URIDINE KINASE"/>
    <property type="match status" value="1"/>
</dbReference>
<evidence type="ECO:0000313" key="2">
    <source>
        <dbReference type="Proteomes" id="UP000005309"/>
    </source>
</evidence>
<sequence>MLKYSIEEGISVREKEWRTCAMTVNGLPQRVRYRTDTVEHLFLPLLRRLTELQRRSGRRCIVFLAAPPATGKTTLAQFLERLSHTEEGLTPVQALGMDGFHYPNAALETYTTVRGGKEISLKSIKGAPETFDAAALAEKLAAAKVGAVQFPVYDRRIHDVVPNAVTADAPILLVEGNWLILDEEPWGGLRPLADYVVRIDAPAAFLRNRLIARKVQGGLSEAEATAFCEASDARNVERFAAHAGAADEIWHMEADGDFVRV</sequence>
<keyword evidence="1" id="KW-0808">Transferase</keyword>
<dbReference type="Gene3D" id="3.40.50.300">
    <property type="entry name" value="P-loop containing nucleotide triphosphate hydrolases"/>
    <property type="match status" value="1"/>
</dbReference>
<dbReference type="AlphaFoldDB" id="C4V263"/>
<gene>
    <name evidence="1" type="ORF">HMPREF0908_0607</name>
</gene>
<keyword evidence="2" id="KW-1185">Reference proteome</keyword>
<dbReference type="SUPFAM" id="SSF52540">
    <property type="entry name" value="P-loop containing nucleoside triphosphate hydrolases"/>
    <property type="match status" value="1"/>
</dbReference>
<dbReference type="OrthoDB" id="1550976at2"/>
<comment type="caution">
    <text evidence="1">The sequence shown here is derived from an EMBL/GenBank/DDBJ whole genome shotgun (WGS) entry which is preliminary data.</text>
</comment>
<dbReference type="eggNOG" id="COG1072">
    <property type="taxonomic scope" value="Bacteria"/>
</dbReference>
<dbReference type="NCBIfam" id="NF006745">
    <property type="entry name" value="PRK09270.1-4"/>
    <property type="match status" value="1"/>
</dbReference>